<reference evidence="1" key="1">
    <citation type="journal article" date="2014" name="Front. Microbiol.">
        <title>High frequency of phylogenetically diverse reductive dehalogenase-homologous genes in deep subseafloor sedimentary metagenomes.</title>
        <authorList>
            <person name="Kawai M."/>
            <person name="Futagami T."/>
            <person name="Toyoda A."/>
            <person name="Takaki Y."/>
            <person name="Nishi S."/>
            <person name="Hori S."/>
            <person name="Arai W."/>
            <person name="Tsubouchi T."/>
            <person name="Morono Y."/>
            <person name="Uchiyama I."/>
            <person name="Ito T."/>
            <person name="Fujiyama A."/>
            <person name="Inagaki F."/>
            <person name="Takami H."/>
        </authorList>
    </citation>
    <scope>NUCLEOTIDE SEQUENCE</scope>
    <source>
        <strain evidence="1">Expedition CK06-06</strain>
    </source>
</reference>
<organism evidence="1">
    <name type="scientific">marine sediment metagenome</name>
    <dbReference type="NCBI Taxonomy" id="412755"/>
    <lineage>
        <taxon>unclassified sequences</taxon>
        <taxon>metagenomes</taxon>
        <taxon>ecological metagenomes</taxon>
    </lineage>
</organism>
<feature type="non-terminal residue" evidence="1">
    <location>
        <position position="81"/>
    </location>
</feature>
<dbReference type="EMBL" id="BARV01044110">
    <property type="protein sequence ID" value="GAI69240.1"/>
    <property type="molecule type" value="Genomic_DNA"/>
</dbReference>
<dbReference type="AlphaFoldDB" id="X1S1B2"/>
<protein>
    <submittedName>
        <fullName evidence="1">Uncharacterized protein</fullName>
    </submittedName>
</protein>
<name>X1S1B2_9ZZZZ</name>
<sequence length="81" mass="8726">MKGKFGKIGLLCLAVLLALGAMGVGLAHWQAALPIDGTVTTGKWKEVGGTPGFWKNWDEHNTYTETEIFGFLSAAEKVKSM</sequence>
<evidence type="ECO:0000313" key="1">
    <source>
        <dbReference type="EMBL" id="GAI69240.1"/>
    </source>
</evidence>
<proteinExistence type="predicted"/>
<accession>X1S1B2</accession>
<comment type="caution">
    <text evidence="1">The sequence shown here is derived from an EMBL/GenBank/DDBJ whole genome shotgun (WGS) entry which is preliminary data.</text>
</comment>
<gene>
    <name evidence="1" type="ORF">S06H3_65476</name>
</gene>